<accession>A0A2G5K7T4</accession>
<evidence type="ECO:0000256" key="5">
    <source>
        <dbReference type="ARBA" id="ARBA00022927"/>
    </source>
</evidence>
<evidence type="ECO:0000256" key="4">
    <source>
        <dbReference type="ARBA" id="ARBA00022692"/>
    </source>
</evidence>
<evidence type="ECO:0000256" key="1">
    <source>
        <dbReference type="ARBA" id="ARBA00004162"/>
    </source>
</evidence>
<evidence type="ECO:0000313" key="10">
    <source>
        <dbReference type="EMBL" id="PIB25082.1"/>
    </source>
</evidence>
<evidence type="ECO:0000256" key="2">
    <source>
        <dbReference type="ARBA" id="ARBA00022448"/>
    </source>
</evidence>
<dbReference type="GO" id="GO:0043953">
    <property type="term" value="P:protein transport by the Tat complex"/>
    <property type="evidence" value="ECO:0007669"/>
    <property type="project" value="UniProtKB-UniRule"/>
</dbReference>
<keyword evidence="10" id="KW-0645">Protease</keyword>
<keyword evidence="8 9" id="KW-0472">Membrane</keyword>
<dbReference type="PANTHER" id="PTHR42982:SF1">
    <property type="entry name" value="SEC-INDEPENDENT PROTEIN TRANSLOCASE PROTEIN TATA"/>
    <property type="match status" value="1"/>
</dbReference>
<dbReference type="OrthoDB" id="7161179at2"/>
<evidence type="ECO:0000256" key="8">
    <source>
        <dbReference type="ARBA" id="ARBA00023136"/>
    </source>
</evidence>
<evidence type="ECO:0000256" key="3">
    <source>
        <dbReference type="ARBA" id="ARBA00022475"/>
    </source>
</evidence>
<dbReference type="InterPro" id="IPR006312">
    <property type="entry name" value="TatA/E"/>
</dbReference>
<dbReference type="InterPro" id="IPR003369">
    <property type="entry name" value="TatA/B/E"/>
</dbReference>
<comment type="similarity">
    <text evidence="9">Belongs to the TatA/E family.</text>
</comment>
<keyword evidence="7 9" id="KW-0811">Translocation</keyword>
<evidence type="ECO:0000256" key="7">
    <source>
        <dbReference type="ARBA" id="ARBA00023010"/>
    </source>
</evidence>
<keyword evidence="11" id="KW-1185">Reference proteome</keyword>
<gene>
    <name evidence="9" type="primary">tatA</name>
    <name evidence="10" type="ORF">BFP76_03765</name>
</gene>
<protein>
    <recommendedName>
        <fullName evidence="9">Sec-independent protein translocase protein TatA</fullName>
    </recommendedName>
</protein>
<evidence type="ECO:0000256" key="9">
    <source>
        <dbReference type="HAMAP-Rule" id="MF_00236"/>
    </source>
</evidence>
<keyword evidence="2 9" id="KW-0813">Transport</keyword>
<organism evidence="10 11">
    <name type="scientific">Paramylibacter kogurei</name>
    <dbReference type="NCBI Taxonomy" id="1889778"/>
    <lineage>
        <taxon>Bacteria</taxon>
        <taxon>Pseudomonadati</taxon>
        <taxon>Pseudomonadota</taxon>
        <taxon>Alphaproteobacteria</taxon>
        <taxon>Rhodobacterales</taxon>
        <taxon>Paracoccaceae</taxon>
        <taxon>Paramylibacter</taxon>
    </lineage>
</organism>
<dbReference type="Pfam" id="PF02416">
    <property type="entry name" value="TatA_B_E"/>
    <property type="match status" value="1"/>
</dbReference>
<name>A0A2G5K7T4_9RHOB</name>
<dbReference type="Proteomes" id="UP000231516">
    <property type="component" value="Unassembled WGS sequence"/>
</dbReference>
<keyword evidence="10" id="KW-0378">Hydrolase</keyword>
<reference evidence="10 11" key="1">
    <citation type="submission" date="2016-08" db="EMBL/GenBank/DDBJ databases">
        <title>Draft genome of Amylibacter sp. strain 4G11.</title>
        <authorList>
            <person name="Wong S.-K."/>
            <person name="Hamasaki K."/>
            <person name="Yoshizawa S."/>
        </authorList>
    </citation>
    <scope>NUCLEOTIDE SEQUENCE [LARGE SCALE GENOMIC DNA]</scope>
    <source>
        <strain evidence="10 11">4G11</strain>
    </source>
</reference>
<dbReference type="AlphaFoldDB" id="A0A2G5K7T4"/>
<comment type="caution">
    <text evidence="10">The sequence shown here is derived from an EMBL/GenBank/DDBJ whole genome shotgun (WGS) entry which is preliminary data.</text>
</comment>
<evidence type="ECO:0000313" key="11">
    <source>
        <dbReference type="Proteomes" id="UP000231516"/>
    </source>
</evidence>
<evidence type="ECO:0000256" key="6">
    <source>
        <dbReference type="ARBA" id="ARBA00022989"/>
    </source>
</evidence>
<dbReference type="EMBL" id="MDGM01000012">
    <property type="protein sequence ID" value="PIB25082.1"/>
    <property type="molecule type" value="Genomic_DNA"/>
</dbReference>
<sequence length="76" mass="8073">MTPLFIQNIGLPGLLLIAVVVLVMFGRGKISNLMGEVGKGITAFKKGVNEGKEEMDAALEDASEEAKDITPNKDKA</sequence>
<comment type="subcellular location">
    <subcellularLocation>
        <location evidence="1 9">Cell membrane</location>
        <topology evidence="1 9">Single-pass membrane protein</topology>
    </subcellularLocation>
</comment>
<keyword evidence="3 9" id="KW-1003">Cell membrane</keyword>
<comment type="function">
    <text evidence="9">Part of the twin-arginine translocation (Tat) system that transports large folded proteins containing a characteristic twin-arginine motif in their signal peptide across membranes. TatA could form the protein-conducting channel of the Tat system.</text>
</comment>
<dbReference type="GO" id="GO:0006508">
    <property type="term" value="P:proteolysis"/>
    <property type="evidence" value="ECO:0007669"/>
    <property type="project" value="UniProtKB-KW"/>
</dbReference>
<dbReference type="GO" id="GO:0033281">
    <property type="term" value="C:TAT protein transport complex"/>
    <property type="evidence" value="ECO:0007669"/>
    <property type="project" value="UniProtKB-UniRule"/>
</dbReference>
<dbReference type="PANTHER" id="PTHR42982">
    <property type="entry name" value="SEC-INDEPENDENT PROTEIN TRANSLOCASE PROTEIN TATA"/>
    <property type="match status" value="1"/>
</dbReference>
<feature type="transmembrane region" description="Helical" evidence="9">
    <location>
        <begin position="6"/>
        <end position="25"/>
    </location>
</feature>
<keyword evidence="4 9" id="KW-0812">Transmembrane</keyword>
<dbReference type="Gene3D" id="1.20.5.3310">
    <property type="match status" value="1"/>
</dbReference>
<dbReference type="HAMAP" id="MF_00236">
    <property type="entry name" value="TatA_E"/>
    <property type="match status" value="1"/>
</dbReference>
<keyword evidence="6 9" id="KW-1133">Transmembrane helix</keyword>
<dbReference type="GO" id="GO:0008233">
    <property type="term" value="F:peptidase activity"/>
    <property type="evidence" value="ECO:0007669"/>
    <property type="project" value="UniProtKB-KW"/>
</dbReference>
<proteinExistence type="inferred from homology"/>
<comment type="subunit">
    <text evidence="9">The Tat system comprises two distinct complexes: a TatABC complex, containing multiple copies of TatA, TatB and TatC subunits, and a separate TatA complex, containing only TatA subunits. Substrates initially bind to the TatABC complex, which probably triggers association of the separate TatA complex to form the active translocon.</text>
</comment>
<keyword evidence="5 9" id="KW-0653">Protein transport</keyword>
<dbReference type="GO" id="GO:0008320">
    <property type="term" value="F:protein transmembrane transporter activity"/>
    <property type="evidence" value="ECO:0007669"/>
    <property type="project" value="UniProtKB-UniRule"/>
</dbReference>